<evidence type="ECO:0000256" key="5">
    <source>
        <dbReference type="ARBA" id="ARBA00022448"/>
    </source>
</evidence>
<evidence type="ECO:0000256" key="1">
    <source>
        <dbReference type="ARBA" id="ARBA00004406"/>
    </source>
</evidence>
<comment type="catalytic activity">
    <reaction evidence="11">
        <text>a 1,2-diacyl-sn-glycero-3-phosphoethanolamine(in) = a 1,2-diacyl-sn-glycero-3-phosphoethanolamine(out)</text>
        <dbReference type="Rhea" id="RHEA:38895"/>
        <dbReference type="ChEBI" id="CHEBI:64612"/>
    </reaction>
</comment>
<sequence>MKPWNFIPSAWSTFTLPSNIQKRLYKFLLRKAIGQFLANDLDLENFDIELVNGSVELRDLCLNLERLNEWIADTPFILEQGHVGSINASLPWSNFWNGDIALKVEGLNLTLRPTKRMKRSRTQEDEDSPIMSSSLHFADDFLRTEMEDQELMNSIQQSIHESAFTPNDDDGEADVGTEGLQVLTRIIDKMLAKVKVDVINTTIRILHNPPSSMCQKHSNYDNEYFLDLHIPQISYFDETPEFNTRQQTATANQSSMAESSVFLPPDANETIKIITISSPTVWLRSNCTSPLYNFHSKSETTLEPNDDDESDLDQTEFYEANDGGSFFFCGNRSVHSSYMSGSTTPRAYPYQGIHGSTSIDYTSANSSSKPYQALLFTMMDKENWIRIKLRPSYPPSQQQASDSPPIKQVDFLCTHICTFITPWQTAFLLDLFKKMNDVAREQPEESPRPSPPEKPFDPLADLQQNRKLSLESDILPSFSRSSLPSSTFSSPPPATTTTTAAAAAAAAPELKVKFQINSIDCYFLYADGNEPTQSHECDFKDISHLKLSISQVVMRHRQFARENSSKRDVSLRHNTPPREGAAPISTPNNLPLSILDVRISNVSLSEWIRRPADALLYKELPKRVRQIQYDRYNPIFEFDDSISNDYLHETEFPSIPRHKRNTGRPKRTEVISLRVEKKQGHEVTSTLDEETNIDIQPFVLHIDAQIADRLENYVDAVMNVSSTWKVDKPDDRSYFNGSLDQRIYEDLDRASAEHQHRKKLRIRCAFIRILLYVPDMSQVCVRDAFNDLQHADMLSVDIKRLMVKWKSEMDDHENDSSSAHSRFHTTKVPGEPKKFHVDCNFINVFLHLARDHVAHCWFTSKTVPLSQDTSDIPFTSSQTVQGPTFEITLQPSANSTGANPASAAKPSFFGAGSDIPNNIFEHLSKNESIPISQKHKIPMEDQAESSMIFKQRTIETSLAVVNCHFPVTRLNLTKEVWDIFQILQNDLILWQPKFMRRLFTTDNVDEDYEERGSVVSDLYGNTGQHGGDSHFPSSESVQASSVLSQSHERLGQSTDTPSLLSLVVVMSDAIWDLHHVSKEEPVKTTYQLHMSEFRYFTVVKHLGLNENITTLDIDDITLDRVAPAPLPVVCKTIPKHLNVKRNTSVVSLVAKLVTIPELNKLNKVTSVVACNLCWLFSMDFSVIQHLSSFQGIPEAMVFIDPATQYNKIYAHLFDLSVEYKPLNIPSRAAIVIDDVQVITDITSAEQPILDVKTYAQNVNVLLVDDGTHINAEYINQATAHLVKRPIDAQTYWTTIGYYRVLNVSKFGACVKLKLDDFITAPNLDINILSNILVLQGCSDTFHSLTNFLTYVANQGDIPKPIFESKDKTPVMNRTSPIQVARDPRKNMDNKDDGPVPTNMLESLDPEAFKRWSIPSSSQVKQRNGMDMNYVEEYYSSSGKAPRVTDHIPPQKPLRKHHAYMKRKKEYQVRLLAKDMEELTIVENFFSTSKRAKETIKPVVDVKRSLLSLRIRNFDVIWKLYEGNEVVYDYDQTSPAPLQTSVRNNSKENHLSRRTSIDTASDISINTLNDRDYISSSPTFSLSSERSSDLYSKQTSASSKANSKRRSKGNDRQNQHLYRSTAGDIEIRLDGLSLDLNLMPTTDSTGLHLRLKIRDYQVIDNIKTSSWHQFLGYMRPDSHTLPRERGSAMLDFELTGVRPVPNDSTQEFRIKLKLLPMRLYVDQDALNFMVKFFTFDKSLLRSTEYANATIQQSNEKEVSGQDIFFQHIEIYPIVLKIDYKPKYLNYENIKEGQLAELVNLFHLNGADIQLSHIKLTGINGLPRLADKLAQEWLPHIVNTQVPHMVSGVSPIRSIVNVSTGMADLILLPIQQYRKDGRIIRGIQKGTQAFARTTAMEAINLSARFASGAQVILEQADDFLTSSSRHSREFIPLEYDADLVDQVEDDNDGFFFANAAVAAVAANEYHLYHHQKDATTMSKFANQPSDLSQGLQFAYKNLSQNIGEAAQTIFAVPTEIIEQNNNSDMPNGSPGSNSSSQAKAVIRAVPVAVIKPMIGLTGAFQSIMVGLRNSIDPAMRLQSEDVGFFIFFVM</sequence>
<dbReference type="GO" id="GO:0061723">
    <property type="term" value="P:glycophagy"/>
    <property type="evidence" value="ECO:0007669"/>
    <property type="project" value="TreeGrafter"/>
</dbReference>
<dbReference type="GO" id="GO:0032266">
    <property type="term" value="F:phosphatidylinositol-3-phosphate binding"/>
    <property type="evidence" value="ECO:0007669"/>
    <property type="project" value="TreeGrafter"/>
</dbReference>
<feature type="compositionally biased region" description="Polar residues" evidence="12">
    <location>
        <begin position="1534"/>
        <end position="1543"/>
    </location>
</feature>
<dbReference type="GO" id="GO:0006869">
    <property type="term" value="P:lipid transport"/>
    <property type="evidence" value="ECO:0007669"/>
    <property type="project" value="UniProtKB-KW"/>
</dbReference>
<dbReference type="GO" id="GO:0005789">
    <property type="term" value="C:endoplasmic reticulum membrane"/>
    <property type="evidence" value="ECO:0007669"/>
    <property type="project" value="UniProtKB-SubCell"/>
</dbReference>
<comment type="similarity">
    <text evidence="3">Belongs to the ATG2 family.</text>
</comment>
<dbReference type="Pfam" id="PF13329">
    <property type="entry name" value="ATG2_CAD"/>
    <property type="match status" value="2"/>
</dbReference>
<dbReference type="InterPro" id="IPR026849">
    <property type="entry name" value="ATG2"/>
</dbReference>
<keyword evidence="9" id="KW-0472">Membrane</keyword>
<feature type="compositionally biased region" description="Low complexity" evidence="12">
    <location>
        <begin position="1580"/>
        <end position="1600"/>
    </location>
</feature>
<dbReference type="PANTHER" id="PTHR13190:SF1">
    <property type="entry name" value="AUTOPHAGY-RELATED 2, ISOFORM A"/>
    <property type="match status" value="1"/>
</dbReference>
<comment type="catalytic activity">
    <reaction evidence="10">
        <text>a 1,2-diacyl-sn-glycero-3-phospho-L-serine(in) = a 1,2-diacyl-sn-glycero-3-phospho-L-serine(out)</text>
        <dbReference type="Rhea" id="RHEA:38663"/>
        <dbReference type="ChEBI" id="CHEBI:57262"/>
    </reaction>
</comment>
<proteinExistence type="inferred from homology"/>
<dbReference type="EMBL" id="JAEPRB010000203">
    <property type="protein sequence ID" value="KAG2218934.1"/>
    <property type="molecule type" value="Genomic_DNA"/>
</dbReference>
<reference evidence="13 14" key="1">
    <citation type="submission" date="2020-12" db="EMBL/GenBank/DDBJ databases">
        <title>Metabolic potential, ecology and presence of endohyphal bacteria is reflected in genomic diversity of Mucoromycotina.</title>
        <authorList>
            <person name="Muszewska A."/>
            <person name="Okrasinska A."/>
            <person name="Steczkiewicz K."/>
            <person name="Drgas O."/>
            <person name="Orlowska M."/>
            <person name="Perlinska-Lenart U."/>
            <person name="Aleksandrzak-Piekarczyk T."/>
            <person name="Szatraj K."/>
            <person name="Zielenkiewicz U."/>
            <person name="Pilsyk S."/>
            <person name="Malc E."/>
            <person name="Mieczkowski P."/>
            <person name="Kruszewska J.S."/>
            <person name="Biernat P."/>
            <person name="Pawlowska J."/>
        </authorList>
    </citation>
    <scope>NUCLEOTIDE SEQUENCE [LARGE SCALE GENOMIC DNA]</scope>
    <source>
        <strain evidence="13 14">CBS 142.35</strain>
    </source>
</reference>
<dbReference type="GO" id="GO:0000422">
    <property type="term" value="P:autophagy of mitochondrion"/>
    <property type="evidence" value="ECO:0007669"/>
    <property type="project" value="TreeGrafter"/>
</dbReference>
<feature type="region of interest" description="Disordered" evidence="12">
    <location>
        <begin position="1024"/>
        <end position="1053"/>
    </location>
</feature>
<evidence type="ECO:0000313" key="13">
    <source>
        <dbReference type="EMBL" id="KAG2218934.1"/>
    </source>
</evidence>
<dbReference type="GO" id="GO:0043495">
    <property type="term" value="F:protein-membrane adaptor activity"/>
    <property type="evidence" value="ECO:0007669"/>
    <property type="project" value="TreeGrafter"/>
</dbReference>
<keyword evidence="7" id="KW-0072">Autophagy</keyword>
<feature type="region of interest" description="Disordered" evidence="12">
    <location>
        <begin position="563"/>
        <end position="585"/>
    </location>
</feature>
<keyword evidence="14" id="KW-1185">Reference proteome</keyword>
<comment type="caution">
    <text evidence="13">The sequence shown here is derived from an EMBL/GenBank/DDBJ whole genome shotgun (WGS) entry which is preliminary data.</text>
</comment>
<name>A0A8H7VLF5_9FUNG</name>
<organism evidence="13 14">
    <name type="scientific">Circinella minor</name>
    <dbReference type="NCBI Taxonomy" id="1195481"/>
    <lineage>
        <taxon>Eukaryota</taxon>
        <taxon>Fungi</taxon>
        <taxon>Fungi incertae sedis</taxon>
        <taxon>Mucoromycota</taxon>
        <taxon>Mucoromycotina</taxon>
        <taxon>Mucoromycetes</taxon>
        <taxon>Mucorales</taxon>
        <taxon>Lichtheimiaceae</taxon>
        <taxon>Circinella</taxon>
    </lineage>
</organism>
<protein>
    <recommendedName>
        <fullName evidence="4">Autophagy-related protein 2</fullName>
    </recommendedName>
</protein>
<dbReference type="OrthoDB" id="18982at2759"/>
<dbReference type="GO" id="GO:0034727">
    <property type="term" value="P:piecemeal microautophagy of the nucleus"/>
    <property type="evidence" value="ECO:0007669"/>
    <property type="project" value="TreeGrafter"/>
</dbReference>
<dbReference type="Proteomes" id="UP000646827">
    <property type="component" value="Unassembled WGS sequence"/>
</dbReference>
<dbReference type="GO" id="GO:0000045">
    <property type="term" value="P:autophagosome assembly"/>
    <property type="evidence" value="ECO:0007669"/>
    <property type="project" value="TreeGrafter"/>
</dbReference>
<keyword evidence="6" id="KW-0256">Endoplasmic reticulum</keyword>
<evidence type="ECO:0000256" key="4">
    <source>
        <dbReference type="ARBA" id="ARBA00018070"/>
    </source>
</evidence>
<dbReference type="PANTHER" id="PTHR13190">
    <property type="entry name" value="AUTOPHAGY-RELATED 2, ISOFORM A"/>
    <property type="match status" value="1"/>
</dbReference>
<keyword evidence="5" id="KW-0813">Transport</keyword>
<comment type="subcellular location">
    <subcellularLocation>
        <location evidence="1">Endoplasmic reticulum membrane</location>
        <topology evidence="1">Peripheral membrane protein</topology>
    </subcellularLocation>
    <subcellularLocation>
        <location evidence="2">Preautophagosomal structure membrane</location>
        <topology evidence="2">Peripheral membrane protein</topology>
    </subcellularLocation>
</comment>
<evidence type="ECO:0000256" key="8">
    <source>
        <dbReference type="ARBA" id="ARBA00023055"/>
    </source>
</evidence>
<evidence type="ECO:0000256" key="7">
    <source>
        <dbReference type="ARBA" id="ARBA00023006"/>
    </source>
</evidence>
<evidence type="ECO:0000256" key="10">
    <source>
        <dbReference type="ARBA" id="ARBA00024479"/>
    </source>
</evidence>
<evidence type="ECO:0000256" key="12">
    <source>
        <dbReference type="SAM" id="MobiDB-lite"/>
    </source>
</evidence>
<feature type="region of interest" description="Disordered" evidence="12">
    <location>
        <begin position="1577"/>
        <end position="1618"/>
    </location>
</feature>
<evidence type="ECO:0000256" key="6">
    <source>
        <dbReference type="ARBA" id="ARBA00022824"/>
    </source>
</evidence>
<dbReference type="GO" id="GO:0061709">
    <property type="term" value="P:reticulophagy"/>
    <property type="evidence" value="ECO:0007669"/>
    <property type="project" value="TreeGrafter"/>
</dbReference>
<gene>
    <name evidence="13" type="ORF">INT45_008171</name>
</gene>
<feature type="compositionally biased region" description="Low complexity" evidence="12">
    <location>
        <begin position="1033"/>
        <end position="1045"/>
    </location>
</feature>
<evidence type="ECO:0000256" key="11">
    <source>
        <dbReference type="ARBA" id="ARBA00024615"/>
    </source>
</evidence>
<feature type="region of interest" description="Disordered" evidence="12">
    <location>
        <begin position="440"/>
        <end position="459"/>
    </location>
</feature>
<keyword evidence="8" id="KW-0445">Lipid transport</keyword>
<evidence type="ECO:0000313" key="14">
    <source>
        <dbReference type="Proteomes" id="UP000646827"/>
    </source>
</evidence>
<feature type="region of interest" description="Disordered" evidence="12">
    <location>
        <begin position="1534"/>
        <end position="1554"/>
    </location>
</feature>
<evidence type="ECO:0000256" key="3">
    <source>
        <dbReference type="ARBA" id="ARBA00009714"/>
    </source>
</evidence>
<dbReference type="GO" id="GO:0061908">
    <property type="term" value="C:phagophore"/>
    <property type="evidence" value="ECO:0007669"/>
    <property type="project" value="TreeGrafter"/>
</dbReference>
<accession>A0A8H7VLF5</accession>
<evidence type="ECO:0000256" key="2">
    <source>
        <dbReference type="ARBA" id="ARBA00004623"/>
    </source>
</evidence>
<evidence type="ECO:0000256" key="9">
    <source>
        <dbReference type="ARBA" id="ARBA00023136"/>
    </source>
</evidence>
<dbReference type="GO" id="GO:0034045">
    <property type="term" value="C:phagophore assembly site membrane"/>
    <property type="evidence" value="ECO:0007669"/>
    <property type="project" value="UniProtKB-SubCell"/>
</dbReference>